<evidence type="ECO:0000256" key="1">
    <source>
        <dbReference type="SAM" id="MobiDB-lite"/>
    </source>
</evidence>
<protein>
    <submittedName>
        <fullName evidence="2">Phage portal protein, SPP1 family</fullName>
    </submittedName>
</protein>
<accession>A0A378NUY6</accession>
<feature type="compositionally biased region" description="Acidic residues" evidence="1">
    <location>
        <begin position="440"/>
        <end position="450"/>
    </location>
</feature>
<sequence length="450" mass="51736">MNLEQARNLINKYLSYHSVFVRNALIAQRYYLGDNDILHREPKEKLQGGKPNPLRCADNKIAFNFHQLLVNQKASYLFTAPPLFDVKDDIMNEHIANVLGDAYAKKAKDLCVEASNSGVGWLHYWIDNVKGFRWAVIPSMQIYPVYSTRLEKELQAVLRTYKSIDDEGKEWDICELWNNTKCATYRQRGEVFEPYNIFTTSGINGQPTNIYNHNFEQIPFIEFPNNNTLTNDFNKIKSLIDVYDKTYSGFVDDLEDIQEVIFILNNYGGQDLNEFLNDLKYYKAIKTESDDASDKSGVSTLTIEIPVEARKELLEITRKAIFSMGQGVDPQQQSFDNTSGEAMKFLYSLLDLKAGLLETEFRLGFGELIRAICKYKGFEPKQIIQTWTRTSIRNDAELVDMCSKSLGVISNKTILKNHPFVENAEDEEKQLKKEQAEQDIYTDEGGEEDV</sequence>
<feature type="region of interest" description="Disordered" evidence="1">
    <location>
        <begin position="425"/>
        <end position="450"/>
    </location>
</feature>
<proteinExistence type="predicted"/>
<gene>
    <name evidence="2" type="ORF">NCTC10571_01645</name>
</gene>
<organism evidence="2 3">
    <name type="scientific">Megamonas hypermegale</name>
    <dbReference type="NCBI Taxonomy" id="158847"/>
    <lineage>
        <taxon>Bacteria</taxon>
        <taxon>Bacillati</taxon>
        <taxon>Bacillota</taxon>
        <taxon>Negativicutes</taxon>
        <taxon>Selenomonadales</taxon>
        <taxon>Selenomonadaceae</taxon>
        <taxon>Megamonas</taxon>
    </lineage>
</organism>
<evidence type="ECO:0000313" key="2">
    <source>
        <dbReference type="EMBL" id="STY71489.1"/>
    </source>
</evidence>
<evidence type="ECO:0000313" key="3">
    <source>
        <dbReference type="Proteomes" id="UP000255234"/>
    </source>
</evidence>
<dbReference type="Pfam" id="PF05133">
    <property type="entry name" value="SPP1_portal"/>
    <property type="match status" value="1"/>
</dbReference>
<reference evidence="2 3" key="1">
    <citation type="submission" date="2018-06" db="EMBL/GenBank/DDBJ databases">
        <authorList>
            <consortium name="Pathogen Informatics"/>
            <person name="Doyle S."/>
        </authorList>
    </citation>
    <scope>NUCLEOTIDE SEQUENCE [LARGE SCALE GENOMIC DNA]</scope>
    <source>
        <strain evidence="2 3">NCTC10571</strain>
    </source>
</reference>
<dbReference type="AlphaFoldDB" id="A0A378NUY6"/>
<dbReference type="InterPro" id="IPR021145">
    <property type="entry name" value="Portal_protein_SPP1_Gp6-like"/>
</dbReference>
<name>A0A378NUY6_9FIRM</name>
<dbReference type="Proteomes" id="UP000255234">
    <property type="component" value="Unassembled WGS sequence"/>
</dbReference>
<dbReference type="EMBL" id="UGPP01000001">
    <property type="protein sequence ID" value="STY71489.1"/>
    <property type="molecule type" value="Genomic_DNA"/>
</dbReference>
<dbReference type="RefSeq" id="WP_115151813.1">
    <property type="nucleotide sequence ID" value="NZ_UGPP01000001.1"/>
</dbReference>